<feature type="region of interest" description="Disordered" evidence="1">
    <location>
        <begin position="1"/>
        <end position="51"/>
    </location>
</feature>
<organism evidence="2 3">
    <name type="scientific">Dendryphion nanum</name>
    <dbReference type="NCBI Taxonomy" id="256645"/>
    <lineage>
        <taxon>Eukaryota</taxon>
        <taxon>Fungi</taxon>
        <taxon>Dikarya</taxon>
        <taxon>Ascomycota</taxon>
        <taxon>Pezizomycotina</taxon>
        <taxon>Dothideomycetes</taxon>
        <taxon>Pleosporomycetidae</taxon>
        <taxon>Pleosporales</taxon>
        <taxon>Torulaceae</taxon>
        <taxon>Dendryphion</taxon>
    </lineage>
</organism>
<accession>A0A9P9D3U1</accession>
<protein>
    <submittedName>
        <fullName evidence="2">Uncharacterized protein</fullName>
    </submittedName>
</protein>
<feature type="region of interest" description="Disordered" evidence="1">
    <location>
        <begin position="223"/>
        <end position="244"/>
    </location>
</feature>
<evidence type="ECO:0000313" key="3">
    <source>
        <dbReference type="Proteomes" id="UP000700596"/>
    </source>
</evidence>
<dbReference type="AlphaFoldDB" id="A0A9P9D3U1"/>
<keyword evidence="3" id="KW-1185">Reference proteome</keyword>
<dbReference type="Proteomes" id="UP000700596">
    <property type="component" value="Unassembled WGS sequence"/>
</dbReference>
<feature type="compositionally biased region" description="Low complexity" evidence="1">
    <location>
        <begin position="40"/>
        <end position="51"/>
    </location>
</feature>
<evidence type="ECO:0000313" key="2">
    <source>
        <dbReference type="EMBL" id="KAH7112210.1"/>
    </source>
</evidence>
<dbReference type="EMBL" id="JAGMWT010000022">
    <property type="protein sequence ID" value="KAH7112210.1"/>
    <property type="molecule type" value="Genomic_DNA"/>
</dbReference>
<sequence length="244" mass="25549">MSSLDQHSNLPASNFNNQVDPADGNHSDHPKSAAAKEQSGDTTNNNSDNNLGLPAEYALEIMVPLSTGFDLFGTGSSEAPHAAVPSNPAIIAIGREDESMDCLTPATSLLNGTSTNTLIKSNVCPPFDVATLHLERLDIIVTEEQDIGSDNETHHLTPAVSLPAEINTNTPIEPSAFPPIDVDRLRPEWIISNGNGSTPNGLATNGQVAANTGLNGSVFNGNQPAGRDFYNGSAPAIKKEDGAE</sequence>
<evidence type="ECO:0000256" key="1">
    <source>
        <dbReference type="SAM" id="MobiDB-lite"/>
    </source>
</evidence>
<name>A0A9P9D3U1_9PLEO</name>
<proteinExistence type="predicted"/>
<feature type="compositionally biased region" description="Polar residues" evidence="1">
    <location>
        <begin position="1"/>
        <end position="19"/>
    </location>
</feature>
<gene>
    <name evidence="2" type="ORF">B0J11DRAFT_511997</name>
</gene>
<comment type="caution">
    <text evidence="2">The sequence shown here is derived from an EMBL/GenBank/DDBJ whole genome shotgun (WGS) entry which is preliminary data.</text>
</comment>
<reference evidence="2" key="1">
    <citation type="journal article" date="2021" name="Nat. Commun.">
        <title>Genetic determinants of endophytism in the Arabidopsis root mycobiome.</title>
        <authorList>
            <person name="Mesny F."/>
            <person name="Miyauchi S."/>
            <person name="Thiergart T."/>
            <person name="Pickel B."/>
            <person name="Atanasova L."/>
            <person name="Karlsson M."/>
            <person name="Huettel B."/>
            <person name="Barry K.W."/>
            <person name="Haridas S."/>
            <person name="Chen C."/>
            <person name="Bauer D."/>
            <person name="Andreopoulos W."/>
            <person name="Pangilinan J."/>
            <person name="LaButti K."/>
            <person name="Riley R."/>
            <person name="Lipzen A."/>
            <person name="Clum A."/>
            <person name="Drula E."/>
            <person name="Henrissat B."/>
            <person name="Kohler A."/>
            <person name="Grigoriev I.V."/>
            <person name="Martin F.M."/>
            <person name="Hacquard S."/>
        </authorList>
    </citation>
    <scope>NUCLEOTIDE SEQUENCE</scope>
    <source>
        <strain evidence="2">MPI-CAGE-CH-0243</strain>
    </source>
</reference>